<evidence type="ECO:0000313" key="3">
    <source>
        <dbReference type="EMBL" id="GAO38239.1"/>
    </source>
</evidence>
<name>A0A0E9ML27_9SPHN</name>
<keyword evidence="1" id="KW-0812">Transmembrane</keyword>
<feature type="chain" id="PRO_5002429679" evidence="2">
    <location>
        <begin position="26"/>
        <end position="195"/>
    </location>
</feature>
<accession>A0A0E9ML27</accession>
<dbReference type="OrthoDB" id="121983at2"/>
<keyword evidence="2" id="KW-0732">Signal</keyword>
<keyword evidence="1" id="KW-0472">Membrane</keyword>
<organism evidence="3 4">
    <name type="scientific">Sphingomonas changbaiensis NBRC 104936</name>
    <dbReference type="NCBI Taxonomy" id="1219043"/>
    <lineage>
        <taxon>Bacteria</taxon>
        <taxon>Pseudomonadati</taxon>
        <taxon>Pseudomonadota</taxon>
        <taxon>Alphaproteobacteria</taxon>
        <taxon>Sphingomonadales</taxon>
        <taxon>Sphingomonadaceae</taxon>
        <taxon>Sphingomonas</taxon>
    </lineage>
</organism>
<reference evidence="3 4" key="1">
    <citation type="submission" date="2015-04" db="EMBL/GenBank/DDBJ databases">
        <title>Whole genome shotgun sequence of Sphingomonas changbaiensis NBRC 104936.</title>
        <authorList>
            <person name="Katano-Makiyama Y."/>
            <person name="Hosoyama A."/>
            <person name="Hashimoto M."/>
            <person name="Noguchi M."/>
            <person name="Tsuchikane K."/>
            <person name="Ohji S."/>
            <person name="Yamazoe A."/>
            <person name="Ichikawa N."/>
            <person name="Kimura A."/>
            <person name="Fujita N."/>
        </authorList>
    </citation>
    <scope>NUCLEOTIDE SEQUENCE [LARGE SCALE GENOMIC DNA]</scope>
    <source>
        <strain evidence="3 4">NBRC 104936</strain>
    </source>
</reference>
<dbReference type="EMBL" id="BBWU01000010">
    <property type="protein sequence ID" value="GAO38239.1"/>
    <property type="molecule type" value="Genomic_DNA"/>
</dbReference>
<comment type="caution">
    <text evidence="3">The sequence shown here is derived from an EMBL/GenBank/DDBJ whole genome shotgun (WGS) entry which is preliminary data.</text>
</comment>
<dbReference type="NCBIfam" id="NF035944">
    <property type="entry name" value="PEPxxWA-CTERM"/>
    <property type="match status" value="1"/>
</dbReference>
<evidence type="ECO:0000313" key="4">
    <source>
        <dbReference type="Proteomes" id="UP000033202"/>
    </source>
</evidence>
<proteinExistence type="predicted"/>
<evidence type="ECO:0000256" key="2">
    <source>
        <dbReference type="SAM" id="SignalP"/>
    </source>
</evidence>
<protein>
    <submittedName>
        <fullName evidence="3">Uncharacterized protein</fullName>
    </submittedName>
</protein>
<keyword evidence="4" id="KW-1185">Reference proteome</keyword>
<dbReference type="AlphaFoldDB" id="A0A0E9ML27"/>
<keyword evidence="1" id="KW-1133">Transmembrane helix</keyword>
<feature type="transmembrane region" description="Helical" evidence="1">
    <location>
        <begin position="168"/>
        <end position="185"/>
    </location>
</feature>
<dbReference type="Proteomes" id="UP000033202">
    <property type="component" value="Unassembled WGS sequence"/>
</dbReference>
<gene>
    <name evidence="3" type="ORF">SCH01S_10_00490</name>
</gene>
<evidence type="ECO:0000256" key="1">
    <source>
        <dbReference type="SAM" id="Phobius"/>
    </source>
</evidence>
<dbReference type="RefSeq" id="WP_046347095.1">
    <property type="nucleotide sequence ID" value="NZ_BBWU01000010.1"/>
</dbReference>
<feature type="signal peptide" evidence="2">
    <location>
        <begin position="1"/>
        <end position="25"/>
    </location>
</feature>
<dbReference type="STRING" id="1219043.SCH01S_10_00490"/>
<sequence>MVLKKLVAYVAAAFAVAMVPAAAQAAVATLSYDGNVAGTAGGTPFDTALSVSGQLDADPSAPIPVFNYTDVKLGLPAFGVVDFALPDLQIGLLPSFPGASGPALLFVLPSFGPVAGFALDFTSLTNIGPNQVSINASLLGATPFTIGGTDINVTASTGIFTITSVPEAATWAMMIVGFGAIGGTLRRRSSRTVLA</sequence>